<evidence type="ECO:0000313" key="2">
    <source>
        <dbReference type="Proteomes" id="UP000182190"/>
    </source>
</evidence>
<accession>A0A7Z9E271</accession>
<name>A0A7Z9E271_9CYAN</name>
<sequence>MFITQILMNPPLQLTQHYALQLGDAPETRHGTSVLNPVSSFPIPYSLFPIPYSLFPVPCSLPL</sequence>
<organism evidence="1 2">
    <name type="scientific">Planktothrix paucivesiculata PCC 9631</name>
    <dbReference type="NCBI Taxonomy" id="671071"/>
    <lineage>
        <taxon>Bacteria</taxon>
        <taxon>Bacillati</taxon>
        <taxon>Cyanobacteriota</taxon>
        <taxon>Cyanophyceae</taxon>
        <taxon>Oscillatoriophycideae</taxon>
        <taxon>Oscillatoriales</taxon>
        <taxon>Microcoleaceae</taxon>
        <taxon>Planktothrix</taxon>
    </lineage>
</organism>
<dbReference type="Proteomes" id="UP000182190">
    <property type="component" value="Unassembled WGS sequence"/>
</dbReference>
<reference evidence="1" key="1">
    <citation type="submission" date="2019-10" db="EMBL/GenBank/DDBJ databases">
        <authorList>
            <consortium name="Genoscope - CEA"/>
            <person name="William W."/>
        </authorList>
    </citation>
    <scope>NUCLEOTIDE SEQUENCE [LARGE SCALE GENOMIC DNA]</scope>
    <source>
        <strain evidence="1">BBR_PRJEB10994</strain>
    </source>
</reference>
<proteinExistence type="predicted"/>
<dbReference type="AlphaFoldDB" id="A0A7Z9E271"/>
<evidence type="ECO:0000313" key="1">
    <source>
        <dbReference type="EMBL" id="VXD22044.1"/>
    </source>
</evidence>
<dbReference type="EMBL" id="CZCS02000203">
    <property type="protein sequence ID" value="VXD22044.1"/>
    <property type="molecule type" value="Genomic_DNA"/>
</dbReference>
<keyword evidence="2" id="KW-1185">Reference proteome</keyword>
<comment type="caution">
    <text evidence="1">The sequence shown here is derived from an EMBL/GenBank/DDBJ whole genome shotgun (WGS) entry which is preliminary data.</text>
</comment>
<protein>
    <submittedName>
        <fullName evidence="1">Uncharacterized protein</fullName>
    </submittedName>
</protein>
<gene>
    <name evidence="1" type="ORF">PL9631_610022</name>
</gene>